<dbReference type="Pfam" id="PF00575">
    <property type="entry name" value="S1"/>
    <property type="match status" value="1"/>
</dbReference>
<evidence type="ECO:0000259" key="1">
    <source>
        <dbReference type="PROSITE" id="PS50126"/>
    </source>
</evidence>
<comment type="caution">
    <text evidence="2">The sequence shown here is derived from an EMBL/GenBank/DDBJ whole genome shotgun (WGS) entry which is preliminary data.</text>
</comment>
<name>A0ABU6CZ63_9GAMM</name>
<dbReference type="RefSeq" id="WP_324696231.1">
    <property type="nucleotide sequence ID" value="NZ_JAYMYJ010000122.1"/>
</dbReference>
<sequence>MKDIKKGSLIDVIIENIEERGLYISYCGIKGFIDVLRLSWTGYRDEAKRFYRIGELIKVKVLEIKSCQFYDFQASLRDVTPERNPWLYKELFASGSKNEAVVRKVLDHGYFIYLGFGLNAYCPINKAPKILCEGDIVVIKIITVEETFPNKIIVECL</sequence>
<feature type="domain" description="S1 motif" evidence="1">
    <location>
        <begin position="7"/>
        <end position="77"/>
    </location>
</feature>
<dbReference type="Gene3D" id="2.40.50.140">
    <property type="entry name" value="Nucleic acid-binding proteins"/>
    <property type="match status" value="1"/>
</dbReference>
<reference evidence="3" key="1">
    <citation type="submission" date="2023-07" db="EMBL/GenBank/DDBJ databases">
        <title>The carbon used by Thiothrix.</title>
        <authorList>
            <person name="Chen L."/>
        </authorList>
    </citation>
    <scope>NUCLEOTIDE SEQUENCE [LARGE SCALE GENOMIC DNA]</scope>
</reference>
<dbReference type="SMART" id="SM00316">
    <property type="entry name" value="S1"/>
    <property type="match status" value="2"/>
</dbReference>
<evidence type="ECO:0000313" key="2">
    <source>
        <dbReference type="EMBL" id="MEB4592121.1"/>
    </source>
</evidence>
<accession>A0ABU6CZ63</accession>
<dbReference type="Proteomes" id="UP001308005">
    <property type="component" value="Unassembled WGS sequence"/>
</dbReference>
<dbReference type="EMBL" id="JAYMYJ010000122">
    <property type="protein sequence ID" value="MEB4592121.1"/>
    <property type="molecule type" value="Genomic_DNA"/>
</dbReference>
<organism evidence="2 3">
    <name type="scientific">Candidatus Thiothrix phosphatis</name>
    <dbReference type="NCBI Taxonomy" id="3112415"/>
    <lineage>
        <taxon>Bacteria</taxon>
        <taxon>Pseudomonadati</taxon>
        <taxon>Pseudomonadota</taxon>
        <taxon>Gammaproteobacteria</taxon>
        <taxon>Thiotrichales</taxon>
        <taxon>Thiotrichaceae</taxon>
        <taxon>Thiothrix</taxon>
    </lineage>
</organism>
<gene>
    <name evidence="2" type="ORF">VSS37_14105</name>
</gene>
<evidence type="ECO:0000313" key="3">
    <source>
        <dbReference type="Proteomes" id="UP001308005"/>
    </source>
</evidence>
<protein>
    <submittedName>
        <fullName evidence="2">S1 RNA-binding domain-containing protein</fullName>
    </submittedName>
</protein>
<reference evidence="2 3" key="2">
    <citation type="submission" date="2024-01" db="EMBL/GenBank/DDBJ databases">
        <authorList>
            <person name="Xie X."/>
        </authorList>
    </citation>
    <scope>NUCLEOTIDE SEQUENCE [LARGE SCALE GENOMIC DNA]</scope>
    <source>
        <strain evidence="2">SCUT-1</strain>
    </source>
</reference>
<proteinExistence type="predicted"/>
<dbReference type="InterPro" id="IPR012340">
    <property type="entry name" value="NA-bd_OB-fold"/>
</dbReference>
<dbReference type="PROSITE" id="PS50126">
    <property type="entry name" value="S1"/>
    <property type="match status" value="1"/>
</dbReference>
<keyword evidence="3" id="KW-1185">Reference proteome</keyword>
<dbReference type="SUPFAM" id="SSF50249">
    <property type="entry name" value="Nucleic acid-binding proteins"/>
    <property type="match status" value="2"/>
</dbReference>
<dbReference type="InterPro" id="IPR003029">
    <property type="entry name" value="S1_domain"/>
</dbReference>